<feature type="compositionally biased region" description="Gly residues" evidence="1">
    <location>
        <begin position="116"/>
        <end position="133"/>
    </location>
</feature>
<evidence type="ECO:0000313" key="2">
    <source>
        <dbReference type="Proteomes" id="UP000887578"/>
    </source>
</evidence>
<keyword evidence="2" id="KW-1185">Reference proteome</keyword>
<accession>A0A914QKL2</accession>
<dbReference type="Proteomes" id="UP000887578">
    <property type="component" value="Unplaced"/>
</dbReference>
<dbReference type="GO" id="GO:0016810">
    <property type="term" value="F:hydrolase activity, acting on carbon-nitrogen (but not peptide) bonds"/>
    <property type="evidence" value="ECO:0007669"/>
    <property type="project" value="InterPro"/>
</dbReference>
<protein>
    <submittedName>
        <fullName evidence="3">Uncharacterized protein</fullName>
    </submittedName>
</protein>
<reference evidence="3" key="1">
    <citation type="submission" date="2022-11" db="UniProtKB">
        <authorList>
            <consortium name="WormBaseParasite"/>
        </authorList>
    </citation>
    <scope>IDENTIFICATION</scope>
</reference>
<feature type="compositionally biased region" description="Low complexity" evidence="1">
    <location>
        <begin position="78"/>
        <end position="109"/>
    </location>
</feature>
<dbReference type="InterPro" id="IPR011059">
    <property type="entry name" value="Metal-dep_hydrolase_composite"/>
</dbReference>
<proteinExistence type="predicted"/>
<dbReference type="WBParaSite" id="PDA_v2.g30238.t1">
    <property type="protein sequence ID" value="PDA_v2.g30238.t1"/>
    <property type="gene ID" value="PDA_v2.g30238"/>
</dbReference>
<feature type="compositionally biased region" description="Polar residues" evidence="1">
    <location>
        <begin position="51"/>
        <end position="68"/>
    </location>
</feature>
<dbReference type="SUPFAM" id="SSF51338">
    <property type="entry name" value="Composite domain of metallo-dependent hydrolases"/>
    <property type="match status" value="1"/>
</dbReference>
<organism evidence="2 3">
    <name type="scientific">Panagrolaimus davidi</name>
    <dbReference type="NCBI Taxonomy" id="227884"/>
    <lineage>
        <taxon>Eukaryota</taxon>
        <taxon>Metazoa</taxon>
        <taxon>Ecdysozoa</taxon>
        <taxon>Nematoda</taxon>
        <taxon>Chromadorea</taxon>
        <taxon>Rhabditida</taxon>
        <taxon>Tylenchina</taxon>
        <taxon>Panagrolaimomorpha</taxon>
        <taxon>Panagrolaimoidea</taxon>
        <taxon>Panagrolaimidae</taxon>
        <taxon>Panagrolaimus</taxon>
    </lineage>
</organism>
<evidence type="ECO:0000256" key="1">
    <source>
        <dbReference type="SAM" id="MobiDB-lite"/>
    </source>
</evidence>
<sequence>MDAAVEKEYSIKKAAADNNMQKPNAGESIEETAGIRAESMKNGCEDDVFESSATTRITSPSSPNSIQTAVGAAGGDNSGNYNINQNNNSNSESGVNGNGNGENNSEENNMVSLTTGGNGGNAGAKQASGGGGEKPILIKGAQIVNDDSIFAADILIEDGTIK</sequence>
<dbReference type="Gene3D" id="2.30.40.10">
    <property type="entry name" value="Urease, subunit C, domain 1"/>
    <property type="match status" value="1"/>
</dbReference>
<feature type="region of interest" description="Disordered" evidence="1">
    <location>
        <begin position="15"/>
        <end position="135"/>
    </location>
</feature>
<dbReference type="AlphaFoldDB" id="A0A914QKL2"/>
<name>A0A914QKL2_9BILA</name>
<evidence type="ECO:0000313" key="3">
    <source>
        <dbReference type="WBParaSite" id="PDA_v2.g30238.t1"/>
    </source>
</evidence>